<feature type="transmembrane region" description="Helical" evidence="3">
    <location>
        <begin position="153"/>
        <end position="175"/>
    </location>
</feature>
<dbReference type="OrthoDB" id="2414388at2759"/>
<keyword evidence="7" id="KW-1185">Reference proteome</keyword>
<evidence type="ECO:0000256" key="1">
    <source>
        <dbReference type="ARBA" id="ARBA00022729"/>
    </source>
</evidence>
<feature type="chain" id="PRO_5040996759" evidence="4">
    <location>
        <begin position="21"/>
        <end position="179"/>
    </location>
</feature>
<keyword evidence="3" id="KW-1133">Transmembrane helix</keyword>
<dbReference type="AlphaFoldDB" id="A0A9W4SC87"/>
<organism evidence="6 7">
    <name type="scientific">Funneliformis geosporum</name>
    <dbReference type="NCBI Taxonomy" id="1117311"/>
    <lineage>
        <taxon>Eukaryota</taxon>
        <taxon>Fungi</taxon>
        <taxon>Fungi incertae sedis</taxon>
        <taxon>Mucoromycota</taxon>
        <taxon>Glomeromycotina</taxon>
        <taxon>Glomeromycetes</taxon>
        <taxon>Glomerales</taxon>
        <taxon>Glomeraceae</taxon>
        <taxon>Funneliformis</taxon>
    </lineage>
</organism>
<evidence type="ECO:0000256" key="2">
    <source>
        <dbReference type="SAM" id="MobiDB-lite"/>
    </source>
</evidence>
<reference evidence="6" key="1">
    <citation type="submission" date="2022-08" db="EMBL/GenBank/DDBJ databases">
        <authorList>
            <person name="Kallberg Y."/>
            <person name="Tangrot J."/>
            <person name="Rosling A."/>
        </authorList>
    </citation>
    <scope>NUCLEOTIDE SEQUENCE</scope>
    <source>
        <strain evidence="6">Wild A</strain>
    </source>
</reference>
<evidence type="ECO:0000313" key="7">
    <source>
        <dbReference type="Proteomes" id="UP001153678"/>
    </source>
</evidence>
<feature type="compositionally biased region" description="Polar residues" evidence="2">
    <location>
        <begin position="135"/>
        <end position="149"/>
    </location>
</feature>
<evidence type="ECO:0000256" key="3">
    <source>
        <dbReference type="SAM" id="Phobius"/>
    </source>
</evidence>
<dbReference type="InterPro" id="IPR018466">
    <property type="entry name" value="Kre9/Knh1-like_N"/>
</dbReference>
<evidence type="ECO:0000313" key="6">
    <source>
        <dbReference type="EMBL" id="CAI2164006.1"/>
    </source>
</evidence>
<protein>
    <submittedName>
        <fullName evidence="6">17243_t:CDS:1</fullName>
    </submittedName>
</protein>
<keyword evidence="3" id="KW-0812">Transmembrane</keyword>
<feature type="signal peptide" evidence="4">
    <location>
        <begin position="1"/>
        <end position="20"/>
    </location>
</feature>
<comment type="caution">
    <text evidence="6">The sequence shown here is derived from an EMBL/GenBank/DDBJ whole genome shotgun (WGS) entry which is preliminary data.</text>
</comment>
<name>A0A9W4SC87_9GLOM</name>
<evidence type="ECO:0000256" key="4">
    <source>
        <dbReference type="SAM" id="SignalP"/>
    </source>
</evidence>
<evidence type="ECO:0000259" key="5">
    <source>
        <dbReference type="Pfam" id="PF10342"/>
    </source>
</evidence>
<feature type="domain" description="Yeast cell wall synthesis Kre9/Knh1-like N-terminal" evidence="5">
    <location>
        <begin position="38"/>
        <end position="125"/>
    </location>
</feature>
<accession>A0A9W4SC87</accession>
<dbReference type="EMBL" id="CAMKVN010000126">
    <property type="protein sequence ID" value="CAI2164006.1"/>
    <property type="molecule type" value="Genomic_DNA"/>
</dbReference>
<gene>
    <name evidence="6" type="ORF">FWILDA_LOCUS1350</name>
</gene>
<sequence length="179" mass="19572">MPSIKLIVLTILVVFNFCAVSEITILTPNPKFYGVVNEPLLITWTSSGNDDPQSITIKLISKTPTELFAGEYAVGQSIPTADGKYAWNITDNLVGENNWILKFYNAMSELNDKTAPVAQSKEFSIKPVGTEPPKNDSSTTETKKNNSNPVTSLSYPSLFIIFVSFISSVIMANSLDLVS</sequence>
<keyword evidence="3" id="KW-0472">Membrane</keyword>
<keyword evidence="1 4" id="KW-0732">Signal</keyword>
<dbReference type="Pfam" id="PF10342">
    <property type="entry name" value="Kre9_KNH"/>
    <property type="match status" value="1"/>
</dbReference>
<dbReference type="Proteomes" id="UP001153678">
    <property type="component" value="Unassembled WGS sequence"/>
</dbReference>
<proteinExistence type="predicted"/>
<feature type="region of interest" description="Disordered" evidence="2">
    <location>
        <begin position="121"/>
        <end position="149"/>
    </location>
</feature>